<feature type="transmembrane region" description="Helical" evidence="6">
    <location>
        <begin position="6"/>
        <end position="22"/>
    </location>
</feature>
<protein>
    <submittedName>
        <fullName evidence="7">Membrane protein</fullName>
    </submittedName>
</protein>
<proteinExistence type="inferred from homology"/>
<accession>A0A9W6B4U9</accession>
<dbReference type="InterPro" id="IPR005496">
    <property type="entry name" value="Integral_membrane_TerC"/>
</dbReference>
<keyword evidence="8" id="KW-1185">Reference proteome</keyword>
<dbReference type="GO" id="GO:0016020">
    <property type="term" value="C:membrane"/>
    <property type="evidence" value="ECO:0007669"/>
    <property type="project" value="UniProtKB-SubCell"/>
</dbReference>
<dbReference type="EMBL" id="BRVP01000005">
    <property type="protein sequence ID" value="GLB51887.1"/>
    <property type="molecule type" value="Genomic_DNA"/>
</dbReference>
<evidence type="ECO:0000256" key="2">
    <source>
        <dbReference type="ARBA" id="ARBA00007511"/>
    </source>
</evidence>
<gene>
    <name evidence="7" type="ORF">NBRC110019_09260</name>
</gene>
<evidence type="ECO:0000256" key="5">
    <source>
        <dbReference type="ARBA" id="ARBA00023136"/>
    </source>
</evidence>
<evidence type="ECO:0000256" key="3">
    <source>
        <dbReference type="ARBA" id="ARBA00022692"/>
    </source>
</evidence>
<dbReference type="PANTHER" id="PTHR30238:SF0">
    <property type="entry name" value="THYLAKOID MEMBRANE PROTEIN TERC, CHLOROPLASTIC"/>
    <property type="match status" value="1"/>
</dbReference>
<comment type="similarity">
    <text evidence="2">Belongs to the TerC family.</text>
</comment>
<dbReference type="PANTHER" id="PTHR30238">
    <property type="entry name" value="MEMBRANE BOUND PREDICTED REDOX MODULATOR"/>
    <property type="match status" value="1"/>
</dbReference>
<dbReference type="InterPro" id="IPR022369">
    <property type="entry name" value="Integral_membrane_TerC_rswitch"/>
</dbReference>
<evidence type="ECO:0000256" key="4">
    <source>
        <dbReference type="ARBA" id="ARBA00022989"/>
    </source>
</evidence>
<keyword evidence="5 6" id="KW-0472">Membrane</keyword>
<feature type="transmembrane region" description="Helical" evidence="6">
    <location>
        <begin position="265"/>
        <end position="284"/>
    </location>
</feature>
<dbReference type="AlphaFoldDB" id="A0A9W6B4U9"/>
<sequence>MIVWIVFIALILVFLALDLGVFNKNAHVVSNKEAALWTVVWVSVALLFSLGIFFIYKYELIKNVEGLSASRAMIKYITGYLIELSLSVDNIFIIAVIFSSFKVPHKYQHRVLFWGIIGAILFRASMILFGVTLINKFEWLTYIFGGFLLYTAIKMLFAKEEESYNPKKSLIYKWIQKIIPVSDSIDGEHFFIHKDHKRIATPLFIALIVIEFTDILFALDSIPAILGITRDSFLVFSSNIMAILGLRSMYFFLANMLNKFKKLHYSLVVILSFVGVKLILAGFEIEFKEWVSLTVIGVSLLGGVLLSIFTTSNEKPSSM</sequence>
<feature type="transmembrane region" description="Helical" evidence="6">
    <location>
        <begin position="139"/>
        <end position="158"/>
    </location>
</feature>
<feature type="transmembrane region" description="Helical" evidence="6">
    <location>
        <begin position="203"/>
        <end position="226"/>
    </location>
</feature>
<feature type="transmembrane region" description="Helical" evidence="6">
    <location>
        <begin position="34"/>
        <end position="56"/>
    </location>
</feature>
<dbReference type="Proteomes" id="UP001143545">
    <property type="component" value="Unassembled WGS sequence"/>
</dbReference>
<evidence type="ECO:0000313" key="7">
    <source>
        <dbReference type="EMBL" id="GLB51887.1"/>
    </source>
</evidence>
<feature type="transmembrane region" description="Helical" evidence="6">
    <location>
        <begin position="232"/>
        <end position="253"/>
    </location>
</feature>
<feature type="transmembrane region" description="Helical" evidence="6">
    <location>
        <begin position="76"/>
        <end position="99"/>
    </location>
</feature>
<feature type="transmembrane region" description="Helical" evidence="6">
    <location>
        <begin position="290"/>
        <end position="309"/>
    </location>
</feature>
<evidence type="ECO:0000256" key="1">
    <source>
        <dbReference type="ARBA" id="ARBA00004141"/>
    </source>
</evidence>
<reference evidence="7" key="1">
    <citation type="submission" date="2022-07" db="EMBL/GenBank/DDBJ databases">
        <title>Taxonomy of Novel Oxalotrophic and Methylotrophic Bacteria.</title>
        <authorList>
            <person name="Sahin N."/>
            <person name="Tani A."/>
        </authorList>
    </citation>
    <scope>NUCLEOTIDE SEQUENCE</scope>
    <source>
        <strain evidence="7">AM327</strain>
    </source>
</reference>
<name>A0A9W6B4U9_9FLAO</name>
<organism evidence="7 8">
    <name type="scientific">Neptunitalea chrysea</name>
    <dbReference type="NCBI Taxonomy" id="1647581"/>
    <lineage>
        <taxon>Bacteria</taxon>
        <taxon>Pseudomonadati</taxon>
        <taxon>Bacteroidota</taxon>
        <taxon>Flavobacteriia</taxon>
        <taxon>Flavobacteriales</taxon>
        <taxon>Flavobacteriaceae</taxon>
        <taxon>Neptunitalea</taxon>
    </lineage>
</organism>
<dbReference type="Pfam" id="PF03741">
    <property type="entry name" value="TerC"/>
    <property type="match status" value="1"/>
</dbReference>
<comment type="caution">
    <text evidence="7">The sequence shown here is derived from an EMBL/GenBank/DDBJ whole genome shotgun (WGS) entry which is preliminary data.</text>
</comment>
<keyword evidence="4 6" id="KW-1133">Transmembrane helix</keyword>
<comment type="subcellular location">
    <subcellularLocation>
        <location evidence="1">Membrane</location>
        <topology evidence="1">Multi-pass membrane protein</topology>
    </subcellularLocation>
</comment>
<evidence type="ECO:0000256" key="6">
    <source>
        <dbReference type="SAM" id="Phobius"/>
    </source>
</evidence>
<dbReference type="NCBIfam" id="TIGR03718">
    <property type="entry name" value="R_switched_Alx"/>
    <property type="match status" value="1"/>
</dbReference>
<evidence type="ECO:0000313" key="8">
    <source>
        <dbReference type="Proteomes" id="UP001143545"/>
    </source>
</evidence>
<feature type="transmembrane region" description="Helical" evidence="6">
    <location>
        <begin position="111"/>
        <end position="133"/>
    </location>
</feature>
<dbReference type="RefSeq" id="WP_281752887.1">
    <property type="nucleotide sequence ID" value="NZ_BRVP01000005.1"/>
</dbReference>
<keyword evidence="3 6" id="KW-0812">Transmembrane</keyword>